<name>A0A0S4J6Z4_BODSA</name>
<evidence type="ECO:0000313" key="2">
    <source>
        <dbReference type="Proteomes" id="UP000051952"/>
    </source>
</evidence>
<proteinExistence type="predicted"/>
<sequence length="719" mass="80045">MLSLRILGGPVPRGEKLLIDVTPSTIFEAMFPLIQQRLGEFGIAIDDMMGGLADQYDVVELQFVEGGKAKPCRTLSLQESPKSAKLSAPAILLRLKQQATTRGLTSSGSFTGAASNNGSFGIARSPIPAAISPTNSSHSQPVLLPPINSAIGQRRLSSDTFGSDYMNMTSPPSTVGPSPMVNVASGLAGGGRRTTIQQSLGAARTSREKLAIMYNVSLGDQPRMVCLDRILRRAQVTGRVEDYMNMTSPPSTVGPSPMVNVASGLAGGGRRTTIQQSLGAARTSREKLAIMYNVSLGDQPRMVCLDRILRRAQVTGRVEWLIAVAEKALLGVTPTTDATPQAALPVVTSASSASSPHRFMLEDPTSEFTVNEEQSDAAAAASPAPGSRLRNLLSMGGGSPSHLLRKMRSSGMLPQRAEEKRTTTLSITTMNMLLQRIHRDCSAALTILFTPEHSLTSRIQSPPLPGDFKTFVFEAGMTPRAAVATLLYKLFEFKYVRRDFEKFEQIERFRGEKAEFLRFEATTNLIIQKMFYAHWCTVQQGYFSVVEQNQRLTVVLASEHTQRQALVAAAFQSFEYAIRKDYVEAAEERHRWQYVSYHMQTREHFARRVVVQKYWIAQRLLELERDFAMAAQVMMRIFRRALVGYRELALLKLVDLETTYRRLMWKREWTLRVALFETQEQLYRHWLDETILTWLYVALSGCGKNSGKGDLRWPSPSRT</sequence>
<organism evidence="1 2">
    <name type="scientific">Bodo saltans</name>
    <name type="common">Flagellated protozoan</name>
    <dbReference type="NCBI Taxonomy" id="75058"/>
    <lineage>
        <taxon>Eukaryota</taxon>
        <taxon>Discoba</taxon>
        <taxon>Euglenozoa</taxon>
        <taxon>Kinetoplastea</taxon>
        <taxon>Metakinetoplastina</taxon>
        <taxon>Eubodonida</taxon>
        <taxon>Bodonidae</taxon>
        <taxon>Bodo</taxon>
    </lineage>
</organism>
<dbReference type="EMBL" id="CYKH01001165">
    <property type="protein sequence ID" value="CUG85434.1"/>
    <property type="molecule type" value="Genomic_DNA"/>
</dbReference>
<gene>
    <name evidence="1" type="ORF">BSAL_89805</name>
</gene>
<protein>
    <submittedName>
        <fullName evidence="1">Uncharacterized protein</fullName>
    </submittedName>
</protein>
<accession>A0A0S4J6Z4</accession>
<evidence type="ECO:0000313" key="1">
    <source>
        <dbReference type="EMBL" id="CUG85434.1"/>
    </source>
</evidence>
<keyword evidence="2" id="KW-1185">Reference proteome</keyword>
<dbReference type="Proteomes" id="UP000051952">
    <property type="component" value="Unassembled WGS sequence"/>
</dbReference>
<reference evidence="2" key="1">
    <citation type="submission" date="2015-09" db="EMBL/GenBank/DDBJ databases">
        <authorList>
            <consortium name="Pathogen Informatics"/>
        </authorList>
    </citation>
    <scope>NUCLEOTIDE SEQUENCE [LARGE SCALE GENOMIC DNA]</scope>
    <source>
        <strain evidence="2">Lake Konstanz</strain>
    </source>
</reference>
<dbReference type="AlphaFoldDB" id="A0A0S4J6Z4"/>
<dbReference type="VEuPathDB" id="TriTrypDB:BSAL_89805"/>